<dbReference type="PANTHER" id="PTHR21403">
    <property type="entry name" value="ATP PHOSPHORIBOSYLTRANSFERASE ATP-PRTASE"/>
    <property type="match status" value="1"/>
</dbReference>
<dbReference type="GO" id="GO:0003879">
    <property type="term" value="F:ATP phosphoribosyltransferase activity"/>
    <property type="evidence" value="ECO:0007669"/>
    <property type="project" value="UniProtKB-UniRule"/>
</dbReference>
<evidence type="ECO:0000256" key="3">
    <source>
        <dbReference type="ARBA" id="ARBA00011946"/>
    </source>
</evidence>
<evidence type="ECO:0000313" key="12">
    <source>
        <dbReference type="EMBL" id="EJW21340.1"/>
    </source>
</evidence>
<keyword evidence="6" id="KW-0328">Glycosyltransferase</keyword>
<accession>J9A4N6</accession>
<proteinExistence type="predicted"/>
<keyword evidence="5" id="KW-0028">Amino-acid biosynthesis</keyword>
<dbReference type="OrthoDB" id="9806435at2"/>
<evidence type="ECO:0000259" key="11">
    <source>
        <dbReference type="Pfam" id="PF01634"/>
    </source>
</evidence>
<evidence type="ECO:0000256" key="1">
    <source>
        <dbReference type="ARBA" id="ARBA00000915"/>
    </source>
</evidence>
<name>J9A4N6_9PROT</name>
<dbReference type="GO" id="GO:0005737">
    <property type="term" value="C:cytoplasm"/>
    <property type="evidence" value="ECO:0007669"/>
    <property type="project" value="InterPro"/>
</dbReference>
<evidence type="ECO:0000313" key="13">
    <source>
        <dbReference type="Proteomes" id="UP000004836"/>
    </source>
</evidence>
<feature type="domain" description="ATP phosphoribosyltransferase catalytic" evidence="11">
    <location>
        <begin position="63"/>
        <end position="238"/>
    </location>
</feature>
<evidence type="ECO:0000256" key="6">
    <source>
        <dbReference type="ARBA" id="ARBA00022676"/>
    </source>
</evidence>
<organism evidence="12 13">
    <name type="scientific">alpha proteobacterium IMCC14465</name>
    <dbReference type="NCBI Taxonomy" id="1220535"/>
    <lineage>
        <taxon>Bacteria</taxon>
        <taxon>Pseudomonadati</taxon>
        <taxon>Pseudomonadota</taxon>
        <taxon>Alphaproteobacteria</taxon>
        <taxon>PS1 clade</taxon>
    </lineage>
</organism>
<dbReference type="InterPro" id="IPR018198">
    <property type="entry name" value="ATP_PRibTrfase_CS"/>
</dbReference>
<comment type="caution">
    <text evidence="12">The sequence shown here is derived from an EMBL/GenBank/DDBJ whole genome shotgun (WGS) entry which is preliminary data.</text>
</comment>
<keyword evidence="8" id="KW-0368">Histidine biosynthesis</keyword>
<evidence type="ECO:0000256" key="2">
    <source>
        <dbReference type="ARBA" id="ARBA00004667"/>
    </source>
</evidence>
<dbReference type="eggNOG" id="COG0040">
    <property type="taxonomic scope" value="Bacteria"/>
</dbReference>
<comment type="catalytic activity">
    <reaction evidence="1">
        <text>1-(5-phospho-beta-D-ribosyl)-ATP + diphosphate = 5-phospho-alpha-D-ribose 1-diphosphate + ATP</text>
        <dbReference type="Rhea" id="RHEA:18473"/>
        <dbReference type="ChEBI" id="CHEBI:30616"/>
        <dbReference type="ChEBI" id="CHEBI:33019"/>
        <dbReference type="ChEBI" id="CHEBI:58017"/>
        <dbReference type="ChEBI" id="CHEBI:73183"/>
        <dbReference type="EC" id="2.4.2.17"/>
    </reaction>
</comment>
<dbReference type="SUPFAM" id="SSF53850">
    <property type="entry name" value="Periplasmic binding protein-like II"/>
    <property type="match status" value="1"/>
</dbReference>
<dbReference type="Gene3D" id="3.40.190.10">
    <property type="entry name" value="Periplasmic binding protein-like II"/>
    <property type="match status" value="2"/>
</dbReference>
<dbReference type="AlphaFoldDB" id="J9A4N6"/>
<evidence type="ECO:0000256" key="4">
    <source>
        <dbReference type="ARBA" id="ARBA00020998"/>
    </source>
</evidence>
<dbReference type="PROSITE" id="PS01316">
    <property type="entry name" value="ATP_P_PHORIBOSYLTR"/>
    <property type="match status" value="1"/>
</dbReference>
<evidence type="ECO:0000256" key="8">
    <source>
        <dbReference type="ARBA" id="ARBA00023102"/>
    </source>
</evidence>
<dbReference type="PATRIC" id="fig|1220535.3.peg.1130"/>
<dbReference type="NCBIfam" id="TIGR00070">
    <property type="entry name" value="hisG"/>
    <property type="match status" value="1"/>
</dbReference>
<evidence type="ECO:0000256" key="7">
    <source>
        <dbReference type="ARBA" id="ARBA00022679"/>
    </source>
</evidence>
<dbReference type="CDD" id="cd13593">
    <property type="entry name" value="PBP2_HisGL3"/>
    <property type="match status" value="1"/>
</dbReference>
<evidence type="ECO:0000256" key="9">
    <source>
        <dbReference type="ARBA" id="ARBA00024861"/>
    </source>
</evidence>
<dbReference type="Proteomes" id="UP000004836">
    <property type="component" value="Unassembled WGS sequence"/>
</dbReference>
<keyword evidence="13" id="KW-1185">Reference proteome</keyword>
<comment type="function">
    <text evidence="9">Catalyzes the condensation of ATP and 5-phosphoribose 1-diphosphate to form N'-(5'-phosphoribosyl)-ATP (PR-ATP). Has a crucial role in the pathway because the rate of histidine biosynthesis seems to be controlled primarily by regulation of HisG enzymatic activity.</text>
</comment>
<dbReference type="UniPathway" id="UPA00031">
    <property type="reaction ID" value="UER00006"/>
</dbReference>
<sequence length="347" mass="37497">MSVDVKVQDPQAFILAVPSKGRLEEKSAEIFARAGLTLMRDGARGYQGKMAGIDDLRVEYVSAGDIAARLAEGSVHMGITGEDLLREEIADFNSAIHLVSPLGFGQADVVVAIPDGWVDVTTMNDLADVAAEFRARHGRRLRVATKYTHLTTDFFARHGADDCELVQSFGATEGAPGSGAAEAIVDITSTGATLAANNLRIPDDGVILKSEAQLAASLKADWSDKARAAAKFILTRLEAYQTAKKQIKVCLRSSPGMPGPGTLSPKLKPQKEITELKEKYDAKLVDMFTGATNQGSSYTFILPANQQAAFMDEMIGNQLFAIGEVSKPEFLYFQRCEMLEHLLGRLV</sequence>
<dbReference type="Pfam" id="PF01634">
    <property type="entry name" value="HisG"/>
    <property type="match status" value="1"/>
</dbReference>
<reference evidence="12 13" key="1">
    <citation type="journal article" date="2012" name="J. Bacteriol.">
        <title>Genome Sequence of Strain IMCC14465, Isolated from the East Sea, Belonging to the PS1 Clade of Alphaproteobacteria.</title>
        <authorList>
            <person name="Yang S.J."/>
            <person name="Kang I."/>
            <person name="Cho J.C."/>
        </authorList>
    </citation>
    <scope>NUCLEOTIDE SEQUENCE [LARGE SCALE GENOMIC DNA]</scope>
    <source>
        <strain evidence="12 13">IMCC14465</strain>
    </source>
</reference>
<keyword evidence="7" id="KW-0808">Transferase</keyword>
<dbReference type="EMBL" id="ALYF01000003">
    <property type="protein sequence ID" value="EJW21340.1"/>
    <property type="molecule type" value="Genomic_DNA"/>
</dbReference>
<evidence type="ECO:0000256" key="10">
    <source>
        <dbReference type="NCBIfam" id="TIGR00070"/>
    </source>
</evidence>
<gene>
    <name evidence="12" type="ORF">IMCC14465_11360</name>
</gene>
<dbReference type="EC" id="2.4.2.17" evidence="3 10"/>
<protein>
    <recommendedName>
        <fullName evidence="4 10">ATP phosphoribosyltransferase</fullName>
        <ecNumber evidence="3 10">2.4.2.17</ecNumber>
    </recommendedName>
</protein>
<dbReference type="InterPro" id="IPR001348">
    <property type="entry name" value="ATP_PRibTrfase_HisG"/>
</dbReference>
<evidence type="ECO:0000256" key="5">
    <source>
        <dbReference type="ARBA" id="ARBA00022605"/>
    </source>
</evidence>
<comment type="pathway">
    <text evidence="2">Amino-acid biosynthesis; L-histidine biosynthesis; L-histidine from 5-phospho-alpha-D-ribose 1-diphosphate: step 1/9.</text>
</comment>
<dbReference type="STRING" id="1220535.IMCC14465_11360"/>
<dbReference type="PANTHER" id="PTHR21403:SF8">
    <property type="entry name" value="ATP PHOSPHORIBOSYLTRANSFERASE"/>
    <property type="match status" value="1"/>
</dbReference>
<dbReference type="GO" id="GO:0000105">
    <property type="term" value="P:L-histidine biosynthetic process"/>
    <property type="evidence" value="ECO:0007669"/>
    <property type="project" value="UniProtKB-UniRule"/>
</dbReference>
<dbReference type="InterPro" id="IPR013820">
    <property type="entry name" value="ATP_PRibTrfase_cat"/>
</dbReference>